<evidence type="ECO:0000313" key="12">
    <source>
        <dbReference type="EMBL" id="ORY50014.1"/>
    </source>
</evidence>
<evidence type="ECO:0000256" key="5">
    <source>
        <dbReference type="ARBA" id="ARBA00022692"/>
    </source>
</evidence>
<evidence type="ECO:0000259" key="11">
    <source>
        <dbReference type="Pfam" id="PF01694"/>
    </source>
</evidence>
<evidence type="ECO:0000256" key="9">
    <source>
        <dbReference type="ARBA" id="ARBA00023136"/>
    </source>
</evidence>
<evidence type="ECO:0000256" key="6">
    <source>
        <dbReference type="ARBA" id="ARBA00022801"/>
    </source>
</evidence>
<comment type="caution">
    <text evidence="12">The sequence shown here is derived from an EMBL/GenBank/DDBJ whole genome shotgun (WGS) entry which is preliminary data.</text>
</comment>
<sequence>PYFLWTMTFVQVIMIVVELIVNSQKTGSIIATNPMNYMIGPSIGVIIQTGARFTPCMRPNTIYDKPGSQLQCPNGISSSTQAWSNGQSVDICTLDQICGMGGLNGQPPNQWFRFITPIFLHGGIIHLLMNLSFQCRTGFQMEQDFGWWRMGCIYLISGIGGFLFGGNYSGMSPSVGCSGALFGLIACLLIDLIQNWRLVKNPGWELAKLIFLILISFLLGTLPFLDNFAHIGGFFCGALAGLIFMPTIYYNKTDKIVKITLQIIAVPVLIIVYSLMIAGFYNVWNNCPWCKYLTCIP</sequence>
<feature type="domain" description="Peptidase S54 rhomboid" evidence="11">
    <location>
        <begin position="109"/>
        <end position="245"/>
    </location>
</feature>
<dbReference type="GO" id="GO:0004252">
    <property type="term" value="F:serine-type endopeptidase activity"/>
    <property type="evidence" value="ECO:0007669"/>
    <property type="project" value="InterPro"/>
</dbReference>
<evidence type="ECO:0000256" key="4">
    <source>
        <dbReference type="ARBA" id="ARBA00022670"/>
    </source>
</evidence>
<keyword evidence="5 10" id="KW-0812">Transmembrane</keyword>
<comment type="subcellular location">
    <subcellularLocation>
        <location evidence="2 10">Membrane</location>
        <topology evidence="2 10">Multi-pass membrane protein</topology>
    </subcellularLocation>
</comment>
<keyword evidence="13" id="KW-1185">Reference proteome</keyword>
<comment type="caution">
    <text evidence="10">Lacks conserved residue(s) required for the propagation of feature annotation.</text>
</comment>
<dbReference type="STRING" id="329046.A0A1Y2CT33"/>
<protein>
    <recommendedName>
        <fullName evidence="10">Rhomboid-type serine protease</fullName>
        <ecNumber evidence="10">3.4.21.105</ecNumber>
    </recommendedName>
</protein>
<reference evidence="12 13" key="1">
    <citation type="submission" date="2016-07" db="EMBL/GenBank/DDBJ databases">
        <title>Pervasive Adenine N6-methylation of Active Genes in Fungi.</title>
        <authorList>
            <consortium name="DOE Joint Genome Institute"/>
            <person name="Mondo S.J."/>
            <person name="Dannebaum R.O."/>
            <person name="Kuo R.C."/>
            <person name="Labutti K."/>
            <person name="Haridas S."/>
            <person name="Kuo A."/>
            <person name="Salamov A."/>
            <person name="Ahrendt S.R."/>
            <person name="Lipzen A."/>
            <person name="Sullivan W."/>
            <person name="Andreopoulos W.B."/>
            <person name="Clum A."/>
            <person name="Lindquist E."/>
            <person name="Daum C."/>
            <person name="Ramamoorthy G.K."/>
            <person name="Gryganskyi A."/>
            <person name="Culley D."/>
            <person name="Magnuson J.K."/>
            <person name="James T.Y."/>
            <person name="O'Malley M.A."/>
            <person name="Stajich J.E."/>
            <person name="Spatafora J.W."/>
            <person name="Visel A."/>
            <person name="Grigoriev I.V."/>
        </authorList>
    </citation>
    <scope>NUCLEOTIDE SEQUENCE [LARGE SCALE GENOMIC DNA]</scope>
    <source>
        <strain evidence="12 13">JEL800</strain>
    </source>
</reference>
<dbReference type="InterPro" id="IPR002610">
    <property type="entry name" value="Peptidase_S54_rhomboid-like"/>
</dbReference>
<evidence type="ECO:0000256" key="2">
    <source>
        <dbReference type="ARBA" id="ARBA00004141"/>
    </source>
</evidence>
<comment type="function">
    <text evidence="10">Serine protease involved in intramembrane proteolysis.</text>
</comment>
<dbReference type="EMBL" id="MCGO01000008">
    <property type="protein sequence ID" value="ORY50014.1"/>
    <property type="molecule type" value="Genomic_DNA"/>
</dbReference>
<gene>
    <name evidence="12" type="ORF">BCR33DRAFT_650342</name>
</gene>
<organism evidence="12 13">
    <name type="scientific">Rhizoclosmatium globosum</name>
    <dbReference type="NCBI Taxonomy" id="329046"/>
    <lineage>
        <taxon>Eukaryota</taxon>
        <taxon>Fungi</taxon>
        <taxon>Fungi incertae sedis</taxon>
        <taxon>Chytridiomycota</taxon>
        <taxon>Chytridiomycota incertae sedis</taxon>
        <taxon>Chytridiomycetes</taxon>
        <taxon>Chytridiales</taxon>
        <taxon>Chytriomycetaceae</taxon>
        <taxon>Rhizoclosmatium</taxon>
    </lineage>
</organism>
<comment type="similarity">
    <text evidence="3 10">Belongs to the peptidase S54 family.</text>
</comment>
<evidence type="ECO:0000256" key="8">
    <source>
        <dbReference type="ARBA" id="ARBA00022989"/>
    </source>
</evidence>
<dbReference type="GO" id="GO:0016020">
    <property type="term" value="C:membrane"/>
    <property type="evidence" value="ECO:0007669"/>
    <property type="project" value="UniProtKB-SubCell"/>
</dbReference>
<keyword evidence="6 10" id="KW-0378">Hydrolase</keyword>
<accession>A0A1Y2CT33</accession>
<evidence type="ECO:0000256" key="7">
    <source>
        <dbReference type="ARBA" id="ARBA00022825"/>
    </source>
</evidence>
<name>A0A1Y2CT33_9FUNG</name>
<dbReference type="Proteomes" id="UP000193642">
    <property type="component" value="Unassembled WGS sequence"/>
</dbReference>
<feature type="transmembrane region" description="Helical" evidence="10">
    <location>
        <begin position="111"/>
        <end position="133"/>
    </location>
</feature>
<keyword evidence="9 10" id="KW-0472">Membrane</keyword>
<comment type="catalytic activity">
    <reaction evidence="1 10">
        <text>Cleaves type-1 transmembrane domains using a catalytic dyad composed of serine and histidine that are contributed by different transmembrane domains.</text>
        <dbReference type="EC" id="3.4.21.105"/>
    </reaction>
</comment>
<dbReference type="EC" id="3.4.21.105" evidence="10"/>
<feature type="transmembrane region" description="Helical" evidence="10">
    <location>
        <begin position="231"/>
        <end position="251"/>
    </location>
</feature>
<keyword evidence="7 10" id="KW-0720">Serine protease</keyword>
<dbReference type="GO" id="GO:0006508">
    <property type="term" value="P:proteolysis"/>
    <property type="evidence" value="ECO:0007669"/>
    <property type="project" value="UniProtKB-KW"/>
</dbReference>
<dbReference type="InterPro" id="IPR022764">
    <property type="entry name" value="Peptidase_S54_rhomboid_dom"/>
</dbReference>
<feature type="transmembrane region" description="Helical" evidence="10">
    <location>
        <begin position="206"/>
        <end position="225"/>
    </location>
</feature>
<evidence type="ECO:0000256" key="10">
    <source>
        <dbReference type="RuleBase" id="RU362115"/>
    </source>
</evidence>
<dbReference type="InterPro" id="IPR035952">
    <property type="entry name" value="Rhomboid-like_sf"/>
</dbReference>
<feature type="transmembrane region" description="Helical" evidence="10">
    <location>
        <begin position="145"/>
        <end position="165"/>
    </location>
</feature>
<dbReference type="PANTHER" id="PTHR22936">
    <property type="entry name" value="RHOMBOID-RELATED"/>
    <property type="match status" value="1"/>
</dbReference>
<evidence type="ECO:0000256" key="3">
    <source>
        <dbReference type="ARBA" id="ARBA00009045"/>
    </source>
</evidence>
<feature type="transmembrane region" description="Helical" evidence="10">
    <location>
        <begin position="171"/>
        <end position="194"/>
    </location>
</feature>
<feature type="transmembrane region" description="Helical" evidence="10">
    <location>
        <begin position="263"/>
        <end position="284"/>
    </location>
</feature>
<feature type="non-terminal residue" evidence="12">
    <location>
        <position position="297"/>
    </location>
</feature>
<dbReference type="SUPFAM" id="SSF144091">
    <property type="entry name" value="Rhomboid-like"/>
    <property type="match status" value="1"/>
</dbReference>
<evidence type="ECO:0000256" key="1">
    <source>
        <dbReference type="ARBA" id="ARBA00000156"/>
    </source>
</evidence>
<dbReference type="OrthoDB" id="2146116at2759"/>
<dbReference type="Gene3D" id="1.20.1540.10">
    <property type="entry name" value="Rhomboid-like"/>
    <property type="match status" value="1"/>
</dbReference>
<keyword evidence="4 10" id="KW-0645">Protease</keyword>
<evidence type="ECO:0000313" key="13">
    <source>
        <dbReference type="Proteomes" id="UP000193642"/>
    </source>
</evidence>
<proteinExistence type="inferred from homology"/>
<dbReference type="AlphaFoldDB" id="A0A1Y2CT33"/>
<keyword evidence="8 10" id="KW-1133">Transmembrane helix</keyword>
<dbReference type="PANTHER" id="PTHR22936:SF69">
    <property type="entry name" value="RHOMBOID-LIKE PROTEIN"/>
    <property type="match status" value="1"/>
</dbReference>
<feature type="non-terminal residue" evidence="12">
    <location>
        <position position="1"/>
    </location>
</feature>
<dbReference type="Pfam" id="PF01694">
    <property type="entry name" value="Rhomboid"/>
    <property type="match status" value="1"/>
</dbReference>